<keyword evidence="9" id="KW-0718">Serine biosynthesis</keyword>
<dbReference type="SUPFAM" id="SSF51735">
    <property type="entry name" value="NAD(P)-binding Rossmann-fold domains"/>
    <property type="match status" value="1"/>
</dbReference>
<evidence type="ECO:0000256" key="2">
    <source>
        <dbReference type="ARBA" id="ARBA00005216"/>
    </source>
</evidence>
<dbReference type="KEGG" id="crd:CRES_1366"/>
<dbReference type="SUPFAM" id="SSF55021">
    <property type="entry name" value="ACT-like"/>
    <property type="match status" value="1"/>
</dbReference>
<dbReference type="PANTHER" id="PTHR42938:SF47">
    <property type="entry name" value="HYDROXYPYRUVATE REDUCTASE"/>
    <property type="match status" value="1"/>
</dbReference>
<evidence type="ECO:0000313" key="11">
    <source>
        <dbReference type="EMBL" id="AEI09721.1"/>
    </source>
</evidence>
<evidence type="ECO:0000256" key="4">
    <source>
        <dbReference type="ARBA" id="ARBA00021582"/>
    </source>
</evidence>
<dbReference type="Pfam" id="PF19304">
    <property type="entry name" value="PGDH_inter"/>
    <property type="match status" value="1"/>
</dbReference>
<comment type="catalytic activity">
    <reaction evidence="7">
        <text>(R)-2-hydroxyglutarate + NAD(+) = 2-oxoglutarate + NADH + H(+)</text>
        <dbReference type="Rhea" id="RHEA:49612"/>
        <dbReference type="ChEBI" id="CHEBI:15378"/>
        <dbReference type="ChEBI" id="CHEBI:15801"/>
        <dbReference type="ChEBI" id="CHEBI:16810"/>
        <dbReference type="ChEBI" id="CHEBI:57540"/>
        <dbReference type="ChEBI" id="CHEBI:57945"/>
        <dbReference type="EC" id="1.1.1.399"/>
    </reaction>
</comment>
<dbReference type="PANTHER" id="PTHR42938">
    <property type="entry name" value="FORMATE DEHYDROGENASE 1"/>
    <property type="match status" value="1"/>
</dbReference>
<dbReference type="InterPro" id="IPR006236">
    <property type="entry name" value="PGDH"/>
</dbReference>
<organism evidence="11 12">
    <name type="scientific">Corynebacterium resistens (strain DSM 45100 / JCM 12819 / GTC 2026 / SICGH 158)</name>
    <dbReference type="NCBI Taxonomy" id="662755"/>
    <lineage>
        <taxon>Bacteria</taxon>
        <taxon>Bacillati</taxon>
        <taxon>Actinomycetota</taxon>
        <taxon>Actinomycetes</taxon>
        <taxon>Mycobacteriales</taxon>
        <taxon>Corynebacteriaceae</taxon>
        <taxon>Corynebacterium</taxon>
    </lineage>
</organism>
<dbReference type="Gene3D" id="3.30.1330.90">
    <property type="entry name" value="D-3-phosphoglycerate dehydrogenase, domain 3"/>
    <property type="match status" value="1"/>
</dbReference>
<dbReference type="Gene3D" id="3.40.50.720">
    <property type="entry name" value="NAD(P)-binding Rossmann-like Domain"/>
    <property type="match status" value="2"/>
</dbReference>
<dbReference type="Pfam" id="PF01842">
    <property type="entry name" value="ACT"/>
    <property type="match status" value="1"/>
</dbReference>
<dbReference type="UniPathway" id="UPA00135">
    <property type="reaction ID" value="UER00196"/>
</dbReference>
<dbReference type="InterPro" id="IPR006139">
    <property type="entry name" value="D-isomer_2_OHA_DH_cat_dom"/>
</dbReference>
<dbReference type="eggNOG" id="COG0111">
    <property type="taxonomic scope" value="Bacteria"/>
</dbReference>
<dbReference type="InterPro" id="IPR045865">
    <property type="entry name" value="ACT-like_dom_sf"/>
</dbReference>
<evidence type="ECO:0000313" key="12">
    <source>
        <dbReference type="Proteomes" id="UP000000492"/>
    </source>
</evidence>
<dbReference type="GO" id="GO:0004617">
    <property type="term" value="F:phosphoglycerate dehydrogenase activity"/>
    <property type="evidence" value="ECO:0007669"/>
    <property type="project" value="UniProtKB-UniRule"/>
</dbReference>
<dbReference type="HOGENOM" id="CLU_019796_8_1_11"/>
<feature type="domain" description="ACT" evidence="10">
    <location>
        <begin position="496"/>
        <end position="568"/>
    </location>
</feature>
<dbReference type="InterPro" id="IPR029753">
    <property type="entry name" value="D-isomer_DH_CS"/>
</dbReference>
<evidence type="ECO:0000256" key="3">
    <source>
        <dbReference type="ARBA" id="ARBA00005854"/>
    </source>
</evidence>
<gene>
    <name evidence="11" type="primary">serA</name>
    <name evidence="11" type="ordered locus">CRES_1366</name>
</gene>
<sequence length="568" mass="59768">MRTCRTSRLGRKFLPKTWALLLGAVVPGSGKPNFQESFVSQNTRPVVLIADKLAQSTVDALGDSVEVRWVDGPNRPELLKAVADADALLVRSATTVDAEVFEAAPKLQIVGRAGVGLDNVDIETATARGVMVANAPTSNIHSACEHAISLLLSTARQIPAADKTLRDGEWKRSSFKGVEILGKTVGIVGFGHIGQLFAQRLAAFETDIIAYDPYANPARAAQLGVELVELDELMGRSDFVTIHLPKTKETAGMFNAELLGKAKKGQIIINAARGGLVDEQALADAIKSGHIRGAGFDVYDSEPCTDSPLFELDEVVVTPHLGASTVEAQDRAGTDVAASVLRALAGDFVPDAVNVSGGKVSEEVALWLNLATNLGRVAGELLGAAPTAVNVTAKGELSTEKVDALGLAAMRGVFTGFIDEQVTFVNTPTIAEERGVQLEVGSHDESVTHRSVLEVQVVAADGNTATVTGALTGLERVEKIVRINDRGLDLRATGSNMFLVYLDQPGALGKVGSALGDAGINIDAAALSPNDGADTATLVLRVDREVPADLLENIKEDLSTTAAFQLDF</sequence>
<comment type="similarity">
    <text evidence="3 9">Belongs to the D-isomer specific 2-hydroxyacid dehydrogenase family.</text>
</comment>
<dbReference type="GO" id="GO:0051287">
    <property type="term" value="F:NAD binding"/>
    <property type="evidence" value="ECO:0007669"/>
    <property type="project" value="UniProtKB-UniRule"/>
</dbReference>
<evidence type="ECO:0000256" key="7">
    <source>
        <dbReference type="ARBA" id="ARBA00048126"/>
    </source>
</evidence>
<name>F8DYX6_CORRG</name>
<dbReference type="Gene3D" id="3.30.70.260">
    <property type="match status" value="1"/>
</dbReference>
<dbReference type="EMBL" id="CP002857">
    <property type="protein sequence ID" value="AEI09721.1"/>
    <property type="molecule type" value="Genomic_DNA"/>
</dbReference>
<dbReference type="SUPFAM" id="SSF143548">
    <property type="entry name" value="Serine metabolism enzymes domain"/>
    <property type="match status" value="1"/>
</dbReference>
<dbReference type="SUPFAM" id="SSF52283">
    <property type="entry name" value="Formate/glycerate dehydrogenase catalytic domain-like"/>
    <property type="match status" value="1"/>
</dbReference>
<dbReference type="InterPro" id="IPR029009">
    <property type="entry name" value="ASB_dom_sf"/>
</dbReference>
<keyword evidence="12" id="KW-1185">Reference proteome</keyword>
<comment type="function">
    <text evidence="1">Catalyzes the reversible oxidation of 3-phospho-D-glycerate to 3-phosphonooxypyruvate, the first step of the phosphorylated L-serine biosynthesis pathway. Also catalyzes the reversible oxidation of 2-hydroxyglutarate to 2-oxoglutarate.</text>
</comment>
<keyword evidence="5 9" id="KW-0560">Oxidoreductase</keyword>
<dbReference type="FunFam" id="3.40.50.720:FF:000021">
    <property type="entry name" value="D-3-phosphoglycerate dehydrogenase"/>
    <property type="match status" value="1"/>
</dbReference>
<dbReference type="CDD" id="cd12173">
    <property type="entry name" value="PGDH_4"/>
    <property type="match status" value="1"/>
</dbReference>
<dbReference type="InterPro" id="IPR045626">
    <property type="entry name" value="PGDH_ASB_dom"/>
</dbReference>
<dbReference type="PROSITE" id="PS00671">
    <property type="entry name" value="D_2_HYDROXYACID_DH_3"/>
    <property type="match status" value="1"/>
</dbReference>
<dbReference type="PROSITE" id="PS00065">
    <property type="entry name" value="D_2_HYDROXYACID_DH_1"/>
    <property type="match status" value="1"/>
</dbReference>
<evidence type="ECO:0000256" key="6">
    <source>
        <dbReference type="ARBA" id="ARBA00023027"/>
    </source>
</evidence>
<dbReference type="InterPro" id="IPR029752">
    <property type="entry name" value="D-isomer_DH_CS1"/>
</dbReference>
<dbReference type="AlphaFoldDB" id="F8DYX6"/>
<keyword evidence="9" id="KW-0028">Amino-acid biosynthesis</keyword>
<dbReference type="CDD" id="cd04902">
    <property type="entry name" value="ACT_3PGDH-xct"/>
    <property type="match status" value="1"/>
</dbReference>
<proteinExistence type="inferred from homology"/>
<dbReference type="STRING" id="662755.CRES_1366"/>
<comment type="pathway">
    <text evidence="2 9">Amino-acid biosynthesis; L-serine biosynthesis; L-serine from 3-phospho-D-glycerate: step 1/3.</text>
</comment>
<dbReference type="Proteomes" id="UP000000492">
    <property type="component" value="Chromosome"/>
</dbReference>
<dbReference type="InterPro" id="IPR002912">
    <property type="entry name" value="ACT_dom"/>
</dbReference>
<protein>
    <recommendedName>
        <fullName evidence="4 9">D-3-phosphoglycerate dehydrogenase</fullName>
        <ecNumber evidence="9">1.1.1.95</ecNumber>
    </recommendedName>
</protein>
<dbReference type="InterPro" id="IPR036291">
    <property type="entry name" value="NAD(P)-bd_dom_sf"/>
</dbReference>
<dbReference type="NCBIfam" id="TIGR01327">
    <property type="entry name" value="PGDH"/>
    <property type="match status" value="1"/>
</dbReference>
<dbReference type="EC" id="1.1.1.95" evidence="9"/>
<dbReference type="Pfam" id="PF00389">
    <property type="entry name" value="2-Hacid_dh"/>
    <property type="match status" value="1"/>
</dbReference>
<dbReference type="InterPro" id="IPR006140">
    <property type="entry name" value="D-isomer_DH_NAD-bd"/>
</dbReference>
<dbReference type="GO" id="GO:0006564">
    <property type="term" value="P:L-serine biosynthetic process"/>
    <property type="evidence" value="ECO:0007669"/>
    <property type="project" value="UniProtKB-UniRule"/>
</dbReference>
<evidence type="ECO:0000256" key="1">
    <source>
        <dbReference type="ARBA" id="ARBA00003800"/>
    </source>
</evidence>
<evidence type="ECO:0000256" key="9">
    <source>
        <dbReference type="RuleBase" id="RU363003"/>
    </source>
</evidence>
<keyword evidence="6 9" id="KW-0520">NAD</keyword>
<dbReference type="Pfam" id="PF02826">
    <property type="entry name" value="2-Hacid_dh_C"/>
    <property type="match status" value="1"/>
</dbReference>
<comment type="catalytic activity">
    <reaction evidence="8 9">
        <text>(2R)-3-phosphoglycerate + NAD(+) = 3-phosphooxypyruvate + NADH + H(+)</text>
        <dbReference type="Rhea" id="RHEA:12641"/>
        <dbReference type="ChEBI" id="CHEBI:15378"/>
        <dbReference type="ChEBI" id="CHEBI:18110"/>
        <dbReference type="ChEBI" id="CHEBI:57540"/>
        <dbReference type="ChEBI" id="CHEBI:57945"/>
        <dbReference type="ChEBI" id="CHEBI:58272"/>
        <dbReference type="EC" id="1.1.1.95"/>
    </reaction>
</comment>
<dbReference type="PROSITE" id="PS51671">
    <property type="entry name" value="ACT"/>
    <property type="match status" value="1"/>
</dbReference>
<evidence type="ECO:0000256" key="5">
    <source>
        <dbReference type="ARBA" id="ARBA00023002"/>
    </source>
</evidence>
<evidence type="ECO:0000259" key="10">
    <source>
        <dbReference type="PROSITE" id="PS51671"/>
    </source>
</evidence>
<reference evidence="11 12" key="1">
    <citation type="journal article" date="2012" name="BMC Genomics">
        <title>Complete genome sequence, lifestyle, and multi-drug resistance of the human pathogen Corynebacterium resistens DSM 45100 isolated from blood samples of a leukemia patient.</title>
        <authorList>
            <person name="Schroder J."/>
            <person name="Maus I."/>
            <person name="Meyer K."/>
            <person name="Wordemann S."/>
            <person name="Blom J."/>
            <person name="Jaenicke S."/>
            <person name="Schneider J."/>
            <person name="Trost E."/>
            <person name="Tauch A."/>
        </authorList>
    </citation>
    <scope>NUCLEOTIDE SEQUENCE [LARGE SCALE GENOMIC DNA]</scope>
    <source>
        <strain evidence="12">DSM 45100 / JCM 12819 / CCUG 50093 / GTC 2026 / SICGH 158</strain>
    </source>
</reference>
<accession>F8DYX6</accession>
<evidence type="ECO:0000256" key="8">
    <source>
        <dbReference type="ARBA" id="ARBA00048731"/>
    </source>
</evidence>